<proteinExistence type="predicted"/>
<gene>
    <name evidence="2" type="ORF">HII31_06966</name>
</gene>
<accession>A0A8H6RI76</accession>
<name>A0A8H6RI76_9PEZI</name>
<dbReference type="AlphaFoldDB" id="A0A8H6RI76"/>
<dbReference type="Proteomes" id="UP000660729">
    <property type="component" value="Unassembled WGS sequence"/>
</dbReference>
<feature type="region of interest" description="Disordered" evidence="1">
    <location>
        <begin position="1"/>
        <end position="54"/>
    </location>
</feature>
<dbReference type="EMBL" id="JABCIY010000157">
    <property type="protein sequence ID" value="KAF7191464.1"/>
    <property type="molecule type" value="Genomic_DNA"/>
</dbReference>
<comment type="caution">
    <text evidence="2">The sequence shown here is derived from an EMBL/GenBank/DDBJ whole genome shotgun (WGS) entry which is preliminary data.</text>
</comment>
<protein>
    <submittedName>
        <fullName evidence="2">Uncharacterized protein</fullName>
    </submittedName>
</protein>
<sequence>MSNTMRSQFGDMPLRSKDMRIQKTTKHVSLPDRTKSKRNEKRSHPAVAGGNINHKKQLKQATIMVVDKTRLDLARFLPYRPSSQHARAVVEKVEGPTSIMFTSGSRCACSRHKLNLLRDPCCSASLKCAHENPWSFPECYAIGPSISIKGALGRLNANTAAANKRVEEMRLKEDEEGLVTGEKAVNHAVKELIDIYSCFFDRRASLLMELEVVVAKKFLAKDTKSM</sequence>
<reference evidence="2" key="1">
    <citation type="submission" date="2020-04" db="EMBL/GenBank/DDBJ databases">
        <title>Draft genome resource of the tomato pathogen Pseudocercospora fuligena.</title>
        <authorList>
            <person name="Zaccaron A."/>
        </authorList>
    </citation>
    <scope>NUCLEOTIDE SEQUENCE</scope>
    <source>
        <strain evidence="2">PF001</strain>
    </source>
</reference>
<evidence type="ECO:0000313" key="2">
    <source>
        <dbReference type="EMBL" id="KAF7191464.1"/>
    </source>
</evidence>
<evidence type="ECO:0000256" key="1">
    <source>
        <dbReference type="SAM" id="MobiDB-lite"/>
    </source>
</evidence>
<evidence type="ECO:0000313" key="3">
    <source>
        <dbReference type="Proteomes" id="UP000660729"/>
    </source>
</evidence>
<keyword evidence="3" id="KW-1185">Reference proteome</keyword>
<organism evidence="2 3">
    <name type="scientific">Pseudocercospora fuligena</name>
    <dbReference type="NCBI Taxonomy" id="685502"/>
    <lineage>
        <taxon>Eukaryota</taxon>
        <taxon>Fungi</taxon>
        <taxon>Dikarya</taxon>
        <taxon>Ascomycota</taxon>
        <taxon>Pezizomycotina</taxon>
        <taxon>Dothideomycetes</taxon>
        <taxon>Dothideomycetidae</taxon>
        <taxon>Mycosphaerellales</taxon>
        <taxon>Mycosphaerellaceae</taxon>
        <taxon>Pseudocercospora</taxon>
    </lineage>
</organism>